<feature type="compositionally biased region" description="Acidic residues" evidence="8">
    <location>
        <begin position="1041"/>
        <end position="1055"/>
    </location>
</feature>
<evidence type="ECO:0000256" key="5">
    <source>
        <dbReference type="ARBA" id="ARBA00023163"/>
    </source>
</evidence>
<keyword evidence="6 7" id="KW-0539">Nucleus</keyword>
<dbReference type="SMART" id="SM00761">
    <property type="entry name" value="HDAC_interact"/>
    <property type="match status" value="1"/>
</dbReference>
<feature type="region of interest" description="Disordered" evidence="8">
    <location>
        <begin position="181"/>
        <end position="210"/>
    </location>
</feature>
<dbReference type="Proteomes" id="UP000309038">
    <property type="component" value="Unassembled WGS sequence"/>
</dbReference>
<evidence type="ECO:0000259" key="9">
    <source>
        <dbReference type="SMART" id="SM00761"/>
    </source>
</evidence>
<dbReference type="Gene3D" id="1.20.1160.11">
    <property type="entry name" value="Paired amphipathic helix"/>
    <property type="match status" value="3"/>
</dbReference>
<evidence type="ECO:0000256" key="3">
    <source>
        <dbReference type="ARBA" id="ARBA00022737"/>
    </source>
</evidence>
<feature type="domain" description="Histone deacetylase interacting" evidence="9">
    <location>
        <begin position="763"/>
        <end position="862"/>
    </location>
</feature>
<feature type="compositionally biased region" description="Basic and acidic residues" evidence="8">
    <location>
        <begin position="319"/>
        <end position="328"/>
    </location>
</feature>
<gene>
    <name evidence="10" type="ORF">EW026_g3370</name>
</gene>
<evidence type="ECO:0000256" key="2">
    <source>
        <dbReference type="ARBA" id="ARBA00022491"/>
    </source>
</evidence>
<evidence type="ECO:0000256" key="6">
    <source>
        <dbReference type="ARBA" id="ARBA00023242"/>
    </source>
</evidence>
<feature type="compositionally biased region" description="Pro residues" evidence="8">
    <location>
        <begin position="182"/>
        <end position="192"/>
    </location>
</feature>
<evidence type="ECO:0000256" key="1">
    <source>
        <dbReference type="ARBA" id="ARBA00004123"/>
    </source>
</evidence>
<feature type="compositionally biased region" description="Acidic residues" evidence="8">
    <location>
        <begin position="13"/>
        <end position="25"/>
    </location>
</feature>
<dbReference type="InterPro" id="IPR013194">
    <property type="entry name" value="HDAC_interact_dom"/>
</dbReference>
<feature type="region of interest" description="Disordered" evidence="8">
    <location>
        <begin position="558"/>
        <end position="652"/>
    </location>
</feature>
<dbReference type="PROSITE" id="PS51477">
    <property type="entry name" value="PAH"/>
    <property type="match status" value="2"/>
</dbReference>
<evidence type="ECO:0000256" key="8">
    <source>
        <dbReference type="SAM" id="MobiDB-lite"/>
    </source>
</evidence>
<keyword evidence="3" id="KW-0677">Repeat</keyword>
<comment type="subcellular location">
    <subcellularLocation>
        <location evidence="1 7">Nucleus</location>
    </subcellularLocation>
</comment>
<evidence type="ECO:0000256" key="4">
    <source>
        <dbReference type="ARBA" id="ARBA00023015"/>
    </source>
</evidence>
<feature type="compositionally biased region" description="Basic residues" evidence="8">
    <location>
        <begin position="640"/>
        <end position="649"/>
    </location>
</feature>
<keyword evidence="4" id="KW-0805">Transcription regulation</keyword>
<evidence type="ECO:0000313" key="11">
    <source>
        <dbReference type="Proteomes" id="UP000309038"/>
    </source>
</evidence>
<dbReference type="InterPro" id="IPR036600">
    <property type="entry name" value="PAH_sf"/>
</dbReference>
<dbReference type="InterPro" id="IPR003822">
    <property type="entry name" value="PAH"/>
</dbReference>
<comment type="caution">
    <text evidence="10">The sequence shown here is derived from an EMBL/GenBank/DDBJ whole genome shotgun (WGS) entry which is preliminary data.</text>
</comment>
<feature type="region of interest" description="Disordered" evidence="8">
    <location>
        <begin position="1"/>
        <end position="124"/>
    </location>
</feature>
<dbReference type="GO" id="GO:0070822">
    <property type="term" value="C:Sin3-type complex"/>
    <property type="evidence" value="ECO:0007669"/>
    <property type="project" value="TreeGrafter"/>
</dbReference>
<sequence>MPDLPRLSHLPDHDDEENVSDEEDASWYAQDISDIITLSTPLPPTFPLTPTSTVDSRVRPDSLPPPPRFNSAGRSRHSKPLPVVPRLSIQPSPPRGPSAQLDPTFPAQKKRHPAIPSRAPPPPPIRIECPSPTMEEKTDELLALLANAALDSGFSGTGLGGSSNVFPPSLPVTPSSAYIPMTPAPSRPPPRSSIPADVDDLEEGNRSAEQQDQDLAQIVEFELEGASSPEWPATPHNISLYSQASFSIDALPSSPSSPFEFQFEMPDLTILVLVMSGGDDWQNVEKAKPNSRLPPVAASSDGAELKGEPTPLDGGNSEVFERTSEGPPERQLNVTDALSYLDSVKVQFQDRPDVYNRFLDIMKDFKGQKIDTPGVIERVSTLFRGHPALIQGFNTFLPAGYRIECTTDSANPDFITVTTPSGTTTQAIRGSLPPDYDLGSRSQGEAAPSAGEIDIELALSYVQKVKNRYANDPDRYKAFLEILSPQVDGNGGGMAVGLNDVRVMESASISVLSARTRVQEAVVYRVSKLFKDDTDLMKGFSHFLPDRNVQQRMAAKLDELEEEPRGSDGNKSRKKIDGPSSSRGLPAPSVPQKRKRKPAIEKEKEKEREIASKAGPSKRIKHQHGANEATPSPSLTQRHAVPHSPRRSGHTQIQPQAVFPPHALPASSTRYDESQFFDRVKTALDNRETYNEFLKVVNLFTQDIIDTARLIQQSRTYLGDGELMVQFKEILGWDDRRERYAGAEDVWTRPTGVLDRPSRNQLNLRYGSYRKLPAHEVHVICSGRDDMCKSVLNDEWVSQPSFTSEDAGFLAHKKNQYEEALHRSEEERHEYDFHIEAINRTIVMLEPFNNKINQLSHEEKAGYKYKPALAGAAKNIHLRVIKKAIPLVLARLKQKHEEWKRAQREWNKVWKEVDAKNYYKSLDHQGITFKTADKKAITPKTFVTQIEAARDEQVAKRAALIDPLFARTRPRHQLEYMLEDVNVLQDGMKLVLSFLDRTQGQLGLADRKKIETFLRSFLPTFFMLDPATFNSSFVPRHEAPDSDASELDSMTDEVDVSSTSSSRGGRNNKKTAAAANDLRNDC</sequence>
<feature type="region of interest" description="Disordered" evidence="8">
    <location>
        <begin position="283"/>
        <end position="329"/>
    </location>
</feature>
<dbReference type="GO" id="GO:0000122">
    <property type="term" value="P:negative regulation of transcription by RNA polymerase II"/>
    <property type="evidence" value="ECO:0007669"/>
    <property type="project" value="TreeGrafter"/>
</dbReference>
<evidence type="ECO:0000256" key="7">
    <source>
        <dbReference type="PROSITE-ProRule" id="PRU00810"/>
    </source>
</evidence>
<evidence type="ECO:0000313" key="10">
    <source>
        <dbReference type="EMBL" id="THG98894.1"/>
    </source>
</evidence>
<dbReference type="Pfam" id="PF02671">
    <property type="entry name" value="PAH"/>
    <property type="match status" value="2"/>
</dbReference>
<feature type="compositionally biased region" description="Basic and acidic residues" evidence="8">
    <location>
        <begin position="598"/>
        <end position="611"/>
    </location>
</feature>
<dbReference type="PANTHER" id="PTHR12346:SF0">
    <property type="entry name" value="SIN3A, ISOFORM G"/>
    <property type="match status" value="1"/>
</dbReference>
<dbReference type="FunFam" id="1.20.1160.11:FF:000002">
    <property type="entry name" value="Paired amphipathic helix protein SIN3"/>
    <property type="match status" value="1"/>
</dbReference>
<dbReference type="GO" id="GO:0003714">
    <property type="term" value="F:transcription corepressor activity"/>
    <property type="evidence" value="ECO:0007669"/>
    <property type="project" value="InterPro"/>
</dbReference>
<reference evidence="10 11" key="1">
    <citation type="submission" date="2019-02" db="EMBL/GenBank/DDBJ databases">
        <title>Genome sequencing of the rare red list fungi Phlebia centrifuga.</title>
        <authorList>
            <person name="Buettner E."/>
            <person name="Kellner H."/>
        </authorList>
    </citation>
    <scope>NUCLEOTIDE SEQUENCE [LARGE SCALE GENOMIC DNA]</scope>
    <source>
        <strain evidence="10 11">DSM 108282</strain>
    </source>
</reference>
<feature type="compositionally biased region" description="Basic and acidic residues" evidence="8">
    <location>
        <begin position="558"/>
        <end position="577"/>
    </location>
</feature>
<keyword evidence="5" id="KW-0804">Transcription</keyword>
<keyword evidence="2" id="KW-0678">Repressor</keyword>
<proteinExistence type="predicted"/>
<name>A0A4S4KKD7_9APHY</name>
<protein>
    <recommendedName>
        <fullName evidence="9">Histone deacetylase interacting domain-containing protein</fullName>
    </recommendedName>
</protein>
<dbReference type="Pfam" id="PF08295">
    <property type="entry name" value="Sin3_corepress"/>
    <property type="match status" value="1"/>
</dbReference>
<dbReference type="EMBL" id="SGPJ01000100">
    <property type="protein sequence ID" value="THG98894.1"/>
    <property type="molecule type" value="Genomic_DNA"/>
</dbReference>
<dbReference type="FunFam" id="1.20.1160.11:FF:000001">
    <property type="entry name" value="Paired amphipathic helix protein Sin3"/>
    <property type="match status" value="1"/>
</dbReference>
<feature type="region of interest" description="Disordered" evidence="8">
    <location>
        <begin position="1035"/>
        <end position="1082"/>
    </location>
</feature>
<accession>A0A4S4KKD7</accession>
<organism evidence="10 11">
    <name type="scientific">Hermanssonia centrifuga</name>
    <dbReference type="NCBI Taxonomy" id="98765"/>
    <lineage>
        <taxon>Eukaryota</taxon>
        <taxon>Fungi</taxon>
        <taxon>Dikarya</taxon>
        <taxon>Basidiomycota</taxon>
        <taxon>Agaricomycotina</taxon>
        <taxon>Agaricomycetes</taxon>
        <taxon>Polyporales</taxon>
        <taxon>Meruliaceae</taxon>
        <taxon>Hermanssonia</taxon>
    </lineage>
</organism>
<dbReference type="SUPFAM" id="SSF47762">
    <property type="entry name" value="PAH2 domain"/>
    <property type="match status" value="3"/>
</dbReference>
<dbReference type="AlphaFoldDB" id="A0A4S4KKD7"/>
<dbReference type="PANTHER" id="PTHR12346">
    <property type="entry name" value="SIN3B-RELATED"/>
    <property type="match status" value="1"/>
</dbReference>
<keyword evidence="11" id="KW-1185">Reference proteome</keyword>
<dbReference type="InterPro" id="IPR039774">
    <property type="entry name" value="Sin3-like"/>
</dbReference>